<proteinExistence type="predicted"/>
<feature type="region of interest" description="Disordered" evidence="1">
    <location>
        <begin position="1"/>
        <end position="27"/>
    </location>
</feature>
<gene>
    <name evidence="3" type="ORF">CPOL0286_LOCUS17483</name>
</gene>
<dbReference type="EMBL" id="HBKO01038220">
    <property type="protein sequence ID" value="CAE2266046.1"/>
    <property type="molecule type" value="Transcribed_RNA"/>
</dbReference>
<reference evidence="3" key="1">
    <citation type="submission" date="2021-01" db="EMBL/GenBank/DDBJ databases">
        <authorList>
            <person name="Corre E."/>
            <person name="Pelletier E."/>
            <person name="Niang G."/>
            <person name="Scheremetjew M."/>
            <person name="Finn R."/>
            <person name="Kale V."/>
            <person name="Holt S."/>
            <person name="Cochrane G."/>
            <person name="Meng A."/>
            <person name="Brown T."/>
            <person name="Cohen L."/>
        </authorList>
    </citation>
    <scope>NUCLEOTIDE SEQUENCE</scope>
    <source>
        <strain evidence="3">UIO037</strain>
    </source>
</reference>
<feature type="domain" description="G-patch" evidence="2">
    <location>
        <begin position="34"/>
        <end position="80"/>
    </location>
</feature>
<feature type="compositionally biased region" description="Basic and acidic residues" evidence="1">
    <location>
        <begin position="7"/>
        <end position="21"/>
    </location>
</feature>
<dbReference type="InterPro" id="IPR050656">
    <property type="entry name" value="PINX1"/>
</dbReference>
<feature type="region of interest" description="Disordered" evidence="1">
    <location>
        <begin position="149"/>
        <end position="186"/>
    </location>
</feature>
<accession>A0A7S4N5M0</accession>
<dbReference type="SMART" id="SM00443">
    <property type="entry name" value="G_patch"/>
    <property type="match status" value="1"/>
</dbReference>
<sequence length="209" mass="23527">MARNTVRRHDTASSLRTEDRWGVSGHDSYKPTEVGGIGRRMLEQLGWQAGNGLGKSSQGIVSPVHMTYKNDTSGLGHHELDEKHMAARAPSRERAWRPWHGLDDHDLLVDFEVEAQRGRHERAVGVDSCLQHFSFPPLPHREQALSSIQLSNGQRRHPRGESAPTNGVDKKAKAKAKRQQQQQLSHSIKALKAELIRRALWEDHSSLNP</sequence>
<evidence type="ECO:0000313" key="3">
    <source>
        <dbReference type="EMBL" id="CAE2266046.1"/>
    </source>
</evidence>
<evidence type="ECO:0000259" key="2">
    <source>
        <dbReference type="PROSITE" id="PS50174"/>
    </source>
</evidence>
<dbReference type="GO" id="GO:0003676">
    <property type="term" value="F:nucleic acid binding"/>
    <property type="evidence" value="ECO:0007669"/>
    <property type="project" value="InterPro"/>
</dbReference>
<dbReference type="PROSITE" id="PS50174">
    <property type="entry name" value="G_PATCH"/>
    <property type="match status" value="1"/>
</dbReference>
<protein>
    <recommendedName>
        <fullName evidence="2">G-patch domain-containing protein</fullName>
    </recommendedName>
</protein>
<organism evidence="3">
    <name type="scientific">Prymnesium polylepis</name>
    <dbReference type="NCBI Taxonomy" id="72548"/>
    <lineage>
        <taxon>Eukaryota</taxon>
        <taxon>Haptista</taxon>
        <taxon>Haptophyta</taxon>
        <taxon>Prymnesiophyceae</taxon>
        <taxon>Prymnesiales</taxon>
        <taxon>Prymnesiaceae</taxon>
        <taxon>Prymnesium</taxon>
    </lineage>
</organism>
<name>A0A7S4N5M0_9EUKA</name>
<dbReference type="AlphaFoldDB" id="A0A7S4N5M0"/>
<dbReference type="PANTHER" id="PTHR23149">
    <property type="entry name" value="G PATCH DOMAIN CONTAINING PROTEIN"/>
    <property type="match status" value="1"/>
</dbReference>
<dbReference type="InterPro" id="IPR000467">
    <property type="entry name" value="G_patch_dom"/>
</dbReference>
<dbReference type="Pfam" id="PF01585">
    <property type="entry name" value="G-patch"/>
    <property type="match status" value="1"/>
</dbReference>
<evidence type="ECO:0000256" key="1">
    <source>
        <dbReference type="SAM" id="MobiDB-lite"/>
    </source>
</evidence>